<keyword evidence="10" id="KW-0812">Transmembrane</keyword>
<dbReference type="Proteomes" id="UP000522313">
    <property type="component" value="Unassembled WGS sequence"/>
</dbReference>
<keyword evidence="10" id="KW-0472">Membrane</keyword>
<keyword evidence="5" id="KW-0597">Phosphoprotein</keyword>
<dbReference type="Gene3D" id="3.30.565.10">
    <property type="entry name" value="Histidine kinase-like ATPase, C-terminal domain"/>
    <property type="match status" value="1"/>
</dbReference>
<dbReference type="EC" id="2.7.13.3" evidence="3"/>
<dbReference type="PROSITE" id="PS50109">
    <property type="entry name" value="HIS_KIN"/>
    <property type="match status" value="1"/>
</dbReference>
<evidence type="ECO:0000256" key="1">
    <source>
        <dbReference type="ARBA" id="ARBA00000085"/>
    </source>
</evidence>
<evidence type="ECO:0000256" key="4">
    <source>
        <dbReference type="ARBA" id="ARBA00022475"/>
    </source>
</evidence>
<dbReference type="GO" id="GO:0005524">
    <property type="term" value="F:ATP binding"/>
    <property type="evidence" value="ECO:0007669"/>
    <property type="project" value="UniProtKB-KW"/>
</dbReference>
<feature type="transmembrane region" description="Helical" evidence="10">
    <location>
        <begin position="80"/>
        <end position="100"/>
    </location>
</feature>
<proteinExistence type="predicted"/>
<name>A0A7X0JBA7_9SPHN</name>
<evidence type="ECO:0000259" key="11">
    <source>
        <dbReference type="PROSITE" id="PS50109"/>
    </source>
</evidence>
<dbReference type="SMART" id="SM00387">
    <property type="entry name" value="HATPase_c"/>
    <property type="match status" value="1"/>
</dbReference>
<organism evidence="12 13">
    <name type="scientific">Sphingomonas endophytica</name>
    <dbReference type="NCBI Taxonomy" id="869719"/>
    <lineage>
        <taxon>Bacteria</taxon>
        <taxon>Pseudomonadati</taxon>
        <taxon>Pseudomonadota</taxon>
        <taxon>Alphaproteobacteria</taxon>
        <taxon>Sphingomonadales</taxon>
        <taxon>Sphingomonadaceae</taxon>
        <taxon>Sphingomonas</taxon>
    </lineage>
</organism>
<feature type="transmembrane region" description="Helical" evidence="10">
    <location>
        <begin position="26"/>
        <end position="46"/>
    </location>
</feature>
<dbReference type="EMBL" id="JACHBT010000006">
    <property type="protein sequence ID" value="MBB6504403.1"/>
    <property type="molecule type" value="Genomic_DNA"/>
</dbReference>
<accession>A0A7X0JBA7</accession>
<evidence type="ECO:0000313" key="13">
    <source>
        <dbReference type="Proteomes" id="UP000522313"/>
    </source>
</evidence>
<evidence type="ECO:0000256" key="7">
    <source>
        <dbReference type="ARBA" id="ARBA00022741"/>
    </source>
</evidence>
<dbReference type="InterPro" id="IPR036097">
    <property type="entry name" value="HisK_dim/P_sf"/>
</dbReference>
<dbReference type="GO" id="GO:0005886">
    <property type="term" value="C:plasma membrane"/>
    <property type="evidence" value="ECO:0007669"/>
    <property type="project" value="UniProtKB-SubCell"/>
</dbReference>
<evidence type="ECO:0000256" key="9">
    <source>
        <dbReference type="ARBA" id="ARBA00022840"/>
    </source>
</evidence>
<dbReference type="CDD" id="cd00075">
    <property type="entry name" value="HATPase"/>
    <property type="match status" value="1"/>
</dbReference>
<dbReference type="InterPro" id="IPR005467">
    <property type="entry name" value="His_kinase_dom"/>
</dbReference>
<keyword evidence="9" id="KW-0067">ATP-binding</keyword>
<dbReference type="RefSeq" id="WP_184504684.1">
    <property type="nucleotide sequence ID" value="NZ_JACHBT010000006.1"/>
</dbReference>
<dbReference type="PRINTS" id="PR00344">
    <property type="entry name" value="BCTRLSENSOR"/>
</dbReference>
<dbReference type="InterPro" id="IPR050980">
    <property type="entry name" value="2C_sensor_his_kinase"/>
</dbReference>
<feature type="domain" description="Histidine kinase" evidence="11">
    <location>
        <begin position="218"/>
        <end position="427"/>
    </location>
</feature>
<comment type="caution">
    <text evidence="12">The sequence shown here is derived from an EMBL/GenBank/DDBJ whole genome shotgun (WGS) entry which is preliminary data.</text>
</comment>
<feature type="transmembrane region" description="Helical" evidence="10">
    <location>
        <begin position="163"/>
        <end position="186"/>
    </location>
</feature>
<dbReference type="SUPFAM" id="SSF47384">
    <property type="entry name" value="Homodimeric domain of signal transducing histidine kinase"/>
    <property type="match status" value="1"/>
</dbReference>
<keyword evidence="8 12" id="KW-0418">Kinase</keyword>
<dbReference type="Pfam" id="PF02518">
    <property type="entry name" value="HATPase_c"/>
    <property type="match status" value="1"/>
</dbReference>
<dbReference type="InterPro" id="IPR036890">
    <property type="entry name" value="HATPase_C_sf"/>
</dbReference>
<reference evidence="12 13" key="1">
    <citation type="submission" date="2020-08" db="EMBL/GenBank/DDBJ databases">
        <title>The Agave Microbiome: Exploring the role of microbial communities in plant adaptations to desert environments.</title>
        <authorList>
            <person name="Partida-Martinez L.P."/>
        </authorList>
    </citation>
    <scope>NUCLEOTIDE SEQUENCE [LARGE SCALE GENOMIC DNA]</scope>
    <source>
        <strain evidence="12 13">AS3.13</strain>
    </source>
</reference>
<dbReference type="InterPro" id="IPR003594">
    <property type="entry name" value="HATPase_dom"/>
</dbReference>
<evidence type="ECO:0000256" key="8">
    <source>
        <dbReference type="ARBA" id="ARBA00022777"/>
    </source>
</evidence>
<evidence type="ECO:0000256" key="10">
    <source>
        <dbReference type="SAM" id="Phobius"/>
    </source>
</evidence>
<dbReference type="CDD" id="cd00082">
    <property type="entry name" value="HisKA"/>
    <property type="match status" value="1"/>
</dbReference>
<dbReference type="Gene3D" id="1.10.287.130">
    <property type="match status" value="1"/>
</dbReference>
<evidence type="ECO:0000256" key="6">
    <source>
        <dbReference type="ARBA" id="ARBA00022679"/>
    </source>
</evidence>
<keyword evidence="6 12" id="KW-0808">Transferase</keyword>
<evidence type="ECO:0000256" key="3">
    <source>
        <dbReference type="ARBA" id="ARBA00012438"/>
    </source>
</evidence>
<dbReference type="InterPro" id="IPR003661">
    <property type="entry name" value="HisK_dim/P_dom"/>
</dbReference>
<feature type="transmembrane region" description="Helical" evidence="10">
    <location>
        <begin position="106"/>
        <end position="123"/>
    </location>
</feature>
<evidence type="ECO:0000313" key="12">
    <source>
        <dbReference type="EMBL" id="MBB6504403.1"/>
    </source>
</evidence>
<comment type="subcellular location">
    <subcellularLocation>
        <location evidence="2">Cell membrane</location>
        <topology evidence="2">Multi-pass membrane protein</topology>
    </subcellularLocation>
</comment>
<sequence length="435" mass="46065">MAASDIIAGTGLREDAGRRNVRLLSILRWLAVGGQLATILLVHFIVGVHLPLVPMLGAVAVLVALNLAIGQIVGRRPITYGALFATLLVDVACLTTQLYLSGGVGNPFVTLFLLQVVIAALLLRDHASWAMVALSSALFAWLAHAAPPFALPRGWASTLSTPYIAGSWFNFTLTATLLALFVTRIVRNVSEHDARLAALRQRAAEEEHIVRMGLLASGAAHELGTPLSSIAVMLGDWRREPAIATSPALLADLDDMRTEVTRCKDILSQVLLASGEVRGMGPVRTTLKTFLSGIVGDWRGKTQVAAAYEHLMTSDPRIVADKALAQTITNLLDNALEAGGRTIALCAWWDGDRLVLSVRDDGRGFAPAILDGLGKPYMSTKTRRGAGLGLFLAVNVLRTLGGTVSARNREGGEGGGGEVTLTLPIAAISIPEEGA</sequence>
<dbReference type="PANTHER" id="PTHR44936:SF10">
    <property type="entry name" value="SENSOR PROTEIN RSTB"/>
    <property type="match status" value="1"/>
</dbReference>
<dbReference type="AlphaFoldDB" id="A0A7X0JBA7"/>
<evidence type="ECO:0000256" key="2">
    <source>
        <dbReference type="ARBA" id="ARBA00004651"/>
    </source>
</evidence>
<comment type="catalytic activity">
    <reaction evidence="1">
        <text>ATP + protein L-histidine = ADP + protein N-phospho-L-histidine.</text>
        <dbReference type="EC" id="2.7.13.3"/>
    </reaction>
</comment>
<reference evidence="12 13" key="2">
    <citation type="submission" date="2020-08" db="EMBL/GenBank/DDBJ databases">
        <authorList>
            <person name="Partida-Martinez L."/>
            <person name="Huntemann M."/>
            <person name="Clum A."/>
            <person name="Wang J."/>
            <person name="Palaniappan K."/>
            <person name="Ritter S."/>
            <person name="Chen I.-M."/>
            <person name="Stamatis D."/>
            <person name="Reddy T."/>
            <person name="O'Malley R."/>
            <person name="Daum C."/>
            <person name="Shapiro N."/>
            <person name="Ivanova N."/>
            <person name="Kyrpides N."/>
            <person name="Woyke T."/>
        </authorList>
    </citation>
    <scope>NUCLEOTIDE SEQUENCE [LARGE SCALE GENOMIC DNA]</scope>
    <source>
        <strain evidence="12 13">AS3.13</strain>
    </source>
</reference>
<dbReference type="InterPro" id="IPR004358">
    <property type="entry name" value="Sig_transdc_His_kin-like_C"/>
</dbReference>
<dbReference type="PANTHER" id="PTHR44936">
    <property type="entry name" value="SENSOR PROTEIN CREC"/>
    <property type="match status" value="1"/>
</dbReference>
<gene>
    <name evidence="12" type="ORF">F4693_001373</name>
</gene>
<keyword evidence="4" id="KW-1003">Cell membrane</keyword>
<feature type="transmembrane region" description="Helical" evidence="10">
    <location>
        <begin position="130"/>
        <end position="151"/>
    </location>
</feature>
<feature type="transmembrane region" description="Helical" evidence="10">
    <location>
        <begin position="52"/>
        <end position="73"/>
    </location>
</feature>
<dbReference type="GO" id="GO:0000155">
    <property type="term" value="F:phosphorelay sensor kinase activity"/>
    <property type="evidence" value="ECO:0007669"/>
    <property type="project" value="InterPro"/>
</dbReference>
<keyword evidence="7" id="KW-0547">Nucleotide-binding</keyword>
<evidence type="ECO:0000256" key="5">
    <source>
        <dbReference type="ARBA" id="ARBA00022553"/>
    </source>
</evidence>
<dbReference type="SUPFAM" id="SSF55874">
    <property type="entry name" value="ATPase domain of HSP90 chaperone/DNA topoisomerase II/histidine kinase"/>
    <property type="match status" value="1"/>
</dbReference>
<keyword evidence="10" id="KW-1133">Transmembrane helix</keyword>
<protein>
    <recommendedName>
        <fullName evidence="3">histidine kinase</fullName>
        <ecNumber evidence="3">2.7.13.3</ecNumber>
    </recommendedName>
</protein>